<evidence type="ECO:0000313" key="2">
    <source>
        <dbReference type="EMBL" id="KAG8176670.1"/>
    </source>
</evidence>
<dbReference type="Proteomes" id="UP000827092">
    <property type="component" value="Unassembled WGS sequence"/>
</dbReference>
<evidence type="ECO:0000313" key="3">
    <source>
        <dbReference type="Proteomes" id="UP000827092"/>
    </source>
</evidence>
<accession>A0AAV6TX94</accession>
<name>A0AAV6TX94_9ARAC</name>
<proteinExistence type="predicted"/>
<dbReference type="AlphaFoldDB" id="A0AAV6TX94"/>
<feature type="chain" id="PRO_5043697779" evidence="1">
    <location>
        <begin position="21"/>
        <end position="141"/>
    </location>
</feature>
<keyword evidence="3" id="KW-1185">Reference proteome</keyword>
<comment type="caution">
    <text evidence="2">The sequence shown here is derived from an EMBL/GenBank/DDBJ whole genome shotgun (WGS) entry which is preliminary data.</text>
</comment>
<evidence type="ECO:0000256" key="1">
    <source>
        <dbReference type="SAM" id="SignalP"/>
    </source>
</evidence>
<gene>
    <name evidence="2" type="ORF">JTE90_007345</name>
</gene>
<reference evidence="2 3" key="1">
    <citation type="journal article" date="2022" name="Nat. Ecol. Evol.">
        <title>A masculinizing supergene underlies an exaggerated male reproductive morph in a spider.</title>
        <authorList>
            <person name="Hendrickx F."/>
            <person name="De Corte Z."/>
            <person name="Sonet G."/>
            <person name="Van Belleghem S.M."/>
            <person name="Kostlbacher S."/>
            <person name="Vangestel C."/>
        </authorList>
    </citation>
    <scope>NUCLEOTIDE SEQUENCE [LARGE SCALE GENOMIC DNA]</scope>
    <source>
        <strain evidence="2">W744_W776</strain>
    </source>
</reference>
<dbReference type="EMBL" id="JAFNEN010000858">
    <property type="protein sequence ID" value="KAG8176670.1"/>
    <property type="molecule type" value="Genomic_DNA"/>
</dbReference>
<organism evidence="2 3">
    <name type="scientific">Oedothorax gibbosus</name>
    <dbReference type="NCBI Taxonomy" id="931172"/>
    <lineage>
        <taxon>Eukaryota</taxon>
        <taxon>Metazoa</taxon>
        <taxon>Ecdysozoa</taxon>
        <taxon>Arthropoda</taxon>
        <taxon>Chelicerata</taxon>
        <taxon>Arachnida</taxon>
        <taxon>Araneae</taxon>
        <taxon>Araneomorphae</taxon>
        <taxon>Entelegynae</taxon>
        <taxon>Araneoidea</taxon>
        <taxon>Linyphiidae</taxon>
        <taxon>Erigoninae</taxon>
        <taxon>Oedothorax</taxon>
    </lineage>
</organism>
<feature type="signal peptide" evidence="1">
    <location>
        <begin position="1"/>
        <end position="20"/>
    </location>
</feature>
<sequence>MKALWLALIFLITYNINVECGDINSWLGPFLDKLNKDIANMNKNIQVNLQKTLDESQKTVARATWFNGPNVCTDEEPTPKHSSSVEVNGSTVINNQTCDYDGPFKLICRITKNGRNVFLRNEGVERSIRNKGALEVRNRVH</sequence>
<keyword evidence="1" id="KW-0732">Signal</keyword>
<protein>
    <submittedName>
        <fullName evidence="2">Uncharacterized protein</fullName>
    </submittedName>
</protein>